<evidence type="ECO:0000313" key="3">
    <source>
        <dbReference type="Proteomes" id="UP001614394"/>
    </source>
</evidence>
<protein>
    <recommendedName>
        <fullName evidence="4">Phosphatidylinositol diacylglycerol-lyase</fullName>
    </recommendedName>
</protein>
<dbReference type="Gene3D" id="3.20.20.190">
    <property type="entry name" value="Phosphatidylinositol (PI) phosphodiesterase"/>
    <property type="match status" value="1"/>
</dbReference>
<dbReference type="SUPFAM" id="SSF89372">
    <property type="entry name" value="Fucose-specific lectin"/>
    <property type="match status" value="2"/>
</dbReference>
<evidence type="ECO:0008006" key="4">
    <source>
        <dbReference type="Google" id="ProtNLM"/>
    </source>
</evidence>
<reference evidence="2 3" key="1">
    <citation type="submission" date="2024-10" db="EMBL/GenBank/DDBJ databases">
        <title>The Natural Products Discovery Center: Release of the First 8490 Sequenced Strains for Exploring Actinobacteria Biosynthetic Diversity.</title>
        <authorList>
            <person name="Kalkreuter E."/>
            <person name="Kautsar S.A."/>
            <person name="Yang D."/>
            <person name="Bader C.D."/>
            <person name="Teijaro C.N."/>
            <person name="Fluegel L."/>
            <person name="Davis C.M."/>
            <person name="Simpson J.R."/>
            <person name="Lauterbach L."/>
            <person name="Steele A.D."/>
            <person name="Gui C."/>
            <person name="Meng S."/>
            <person name="Li G."/>
            <person name="Viehrig K."/>
            <person name="Ye F."/>
            <person name="Su P."/>
            <person name="Kiefer A.F."/>
            <person name="Nichols A."/>
            <person name="Cepeda A.J."/>
            <person name="Yan W."/>
            <person name="Fan B."/>
            <person name="Jiang Y."/>
            <person name="Adhikari A."/>
            <person name="Zheng C.-J."/>
            <person name="Schuster L."/>
            <person name="Cowan T.M."/>
            <person name="Smanski M.J."/>
            <person name="Chevrette M.G."/>
            <person name="De Carvalho L.P.S."/>
            <person name="Shen B."/>
        </authorList>
    </citation>
    <scope>NUCLEOTIDE SEQUENCE [LARGE SCALE GENOMIC DNA]</scope>
    <source>
        <strain evidence="2 3">NPDC053399</strain>
    </source>
</reference>
<dbReference type="RefSeq" id="WP_399656155.1">
    <property type="nucleotide sequence ID" value="NZ_JBITYG010000012.1"/>
</dbReference>
<comment type="caution">
    <text evidence="2">The sequence shown here is derived from an EMBL/GenBank/DDBJ whole genome shotgun (WGS) entry which is preliminary data.</text>
</comment>
<name>A0ABW8CJC2_9ACTN</name>
<evidence type="ECO:0000256" key="1">
    <source>
        <dbReference type="SAM" id="SignalP"/>
    </source>
</evidence>
<accession>A0ABW8CJC2</accession>
<dbReference type="EMBL" id="JBITYG010000012">
    <property type="protein sequence ID" value="MFI9105465.1"/>
    <property type="molecule type" value="Genomic_DNA"/>
</dbReference>
<feature type="signal peptide" evidence="1">
    <location>
        <begin position="1"/>
        <end position="27"/>
    </location>
</feature>
<dbReference type="PANTHER" id="PTHR13593:SF113">
    <property type="entry name" value="SI:DKEY-266F7.9"/>
    <property type="match status" value="1"/>
</dbReference>
<sequence>MTRYHLLRPRAASAALALALTVGLAVAAVPTPAGATVPTRTAAAPAPPAVDPWALNLQQWMWQIRNVIGDRPLNKVVMPGSHDAGSWGITDKTGVCDTASQAKMARKNPQVAAAISITQISPITEQLNSGSRYLDLRLCKQGGKWYTYHGGPLGALFFDDPATGRKGEVDDIAQWIRNHPDEVVTIELNTSVPADPDPLDTRDTQAEDNAEAVELLGKAIGTAHMADRGRLSPTSTYNQFMADGANVVLLDHKSATSHGWDWPVSNMESRDSYVENEDWGDLFKQVFKNLGDQNAVIDLISGKAIDRDEHVLTTDTGDPSKFFVLSGNVDSTLAIPDAAYDVVSNGMNYKPDGLPYMLYLARAHNIKLLEKIEGEWRYSGIAKNTNVVQIDFINMGGHRADGSLIGSGDMSAAIIANNTPVTAPGTMVGTERLADGSWTAAQALPGAYGALEFAGGERAVTAMPNGDVQFLAYGVDKHLYHNILRANGSWQGWHRVVSDVLDRQLNGGRLAMASTPDGTMQALVVDKDGNLLHALRRPDGTWAETGWAGVRDNDHHVMQAKNVSVTGLSNNSVKVLVYGRDGAMRLTERHMDGTWDQAGWQTLPGTGDAKVFFGRDLSITATPDDTLQIAAIGVDGNVWHMSRNQQGTNSTWGMPRVANNQPMRASSVSIAALMDGSAQLLAVGADGNTYHTTRAANGDWSPFGAVTGPWGRPLAATDVKMAGLPGGKTYTLVDAR</sequence>
<dbReference type="SUPFAM" id="SSF51695">
    <property type="entry name" value="PLC-like phosphodiesterases"/>
    <property type="match status" value="1"/>
</dbReference>
<evidence type="ECO:0000313" key="2">
    <source>
        <dbReference type="EMBL" id="MFI9105465.1"/>
    </source>
</evidence>
<dbReference type="InterPro" id="IPR017946">
    <property type="entry name" value="PLC-like_Pdiesterase_TIM-brl"/>
</dbReference>
<feature type="chain" id="PRO_5045066063" description="Phosphatidylinositol diacylglycerol-lyase" evidence="1">
    <location>
        <begin position="28"/>
        <end position="736"/>
    </location>
</feature>
<keyword evidence="3" id="KW-1185">Reference proteome</keyword>
<organism evidence="2 3">
    <name type="scientific">Streptomyces fildesensis</name>
    <dbReference type="NCBI Taxonomy" id="375757"/>
    <lineage>
        <taxon>Bacteria</taxon>
        <taxon>Bacillati</taxon>
        <taxon>Actinomycetota</taxon>
        <taxon>Actinomycetes</taxon>
        <taxon>Kitasatosporales</taxon>
        <taxon>Streptomycetaceae</taxon>
        <taxon>Streptomyces</taxon>
    </lineage>
</organism>
<proteinExistence type="predicted"/>
<dbReference type="InterPro" id="IPR051057">
    <property type="entry name" value="PI-PLC_domain"/>
</dbReference>
<keyword evidence="1" id="KW-0732">Signal</keyword>
<dbReference type="PANTHER" id="PTHR13593">
    <property type="match status" value="1"/>
</dbReference>
<dbReference type="Gene3D" id="2.120.10.70">
    <property type="entry name" value="Fucose-specific lectin"/>
    <property type="match status" value="1"/>
</dbReference>
<dbReference type="Proteomes" id="UP001614394">
    <property type="component" value="Unassembled WGS sequence"/>
</dbReference>
<gene>
    <name evidence="2" type="ORF">ACIGXA_33645</name>
</gene>